<dbReference type="OrthoDB" id="5835829at2759"/>
<dbReference type="Gene3D" id="3.40.50.2000">
    <property type="entry name" value="Glycogen Phosphorylase B"/>
    <property type="match status" value="2"/>
</dbReference>
<comment type="caution">
    <text evidence="4">The sequence shown here is derived from an EMBL/GenBank/DDBJ whole genome shotgun (WGS) entry which is preliminary data.</text>
</comment>
<evidence type="ECO:0000256" key="1">
    <source>
        <dbReference type="ARBA" id="ARBA00009995"/>
    </source>
</evidence>
<evidence type="ECO:0000256" key="2">
    <source>
        <dbReference type="ARBA" id="ARBA00022679"/>
    </source>
</evidence>
<dbReference type="PANTHER" id="PTHR48045">
    <property type="entry name" value="UDP-GLYCOSYLTRANSFERASE 72B1"/>
    <property type="match status" value="1"/>
</dbReference>
<dbReference type="EMBL" id="CAMAPE010000077">
    <property type="protein sequence ID" value="CAH9118530.1"/>
    <property type="molecule type" value="Genomic_DNA"/>
</dbReference>
<gene>
    <name evidence="4" type="ORF">CEURO_LOCUS21975</name>
</gene>
<dbReference type="InterPro" id="IPR002213">
    <property type="entry name" value="UDP_glucos_trans"/>
</dbReference>
<dbReference type="CDD" id="cd03784">
    <property type="entry name" value="GT1_Gtf-like"/>
    <property type="match status" value="1"/>
</dbReference>
<dbReference type="PANTHER" id="PTHR48045:SF31">
    <property type="entry name" value="UDP-GLYCOSYLTRANSFERASE 76B1-LIKE"/>
    <property type="match status" value="1"/>
</dbReference>
<keyword evidence="5" id="KW-1185">Reference proteome</keyword>
<comment type="similarity">
    <text evidence="1">Belongs to the UDP-glycosyltransferase family.</text>
</comment>
<dbReference type="Proteomes" id="UP001152484">
    <property type="component" value="Unassembled WGS sequence"/>
</dbReference>
<feature type="region of interest" description="Disordered" evidence="3">
    <location>
        <begin position="1"/>
        <end position="22"/>
    </location>
</feature>
<keyword evidence="2" id="KW-0808">Transferase</keyword>
<accession>A0A9P0ZXE0</accession>
<dbReference type="SUPFAM" id="SSF53756">
    <property type="entry name" value="UDP-Glycosyltransferase/glycogen phosphorylase"/>
    <property type="match status" value="1"/>
</dbReference>
<sequence>MTFTSNFQQERQPEMEREAETRRRDLVVLVPSPFQGHVTPMLQLGHVLHSKGFSITVAHARCNAPDPSNHPEFSFQSLGHSLSINLDGIIKASDIGLKGRLETIYDMNENCRVPLQEYLEEKGDVVSCIIYDNLMFFVDQVAALLNLPSIVLRPSSAAYFPVLLDVLEHEDTLSSIPESRLEDPIPEFHPIRYQDMPIVFRQSEKVRRFMLTSNNIRSSVAIIWNTMEDLEHTWLSRLQQRYKVPIFPIGPLHKIAPASRTTSLIEEDDSCLAWLDDQVPQSVIFLSVCGSLAAINETDFEEIASGLADSNQPFLWAIQPSSIEGLEENERLIEDFEKTTRNRGRVVKWAPQKKVLAHGSVGGFWSHCGWNSTLESLGEGVPMICRPHFADQLVNSRLLIQEWKVGLELEKVERSVITETIRRIMVGDEREELKKNVMNMKQKLDDSFQKDEGTSKKAVNELTNIISSLSLKFPL</sequence>
<dbReference type="Pfam" id="PF00201">
    <property type="entry name" value="UDPGT"/>
    <property type="match status" value="1"/>
</dbReference>
<dbReference type="FunFam" id="3.40.50.2000:FF:000040">
    <property type="entry name" value="UDP-glycosyltransferase 76C1"/>
    <property type="match status" value="1"/>
</dbReference>
<feature type="compositionally biased region" description="Basic and acidic residues" evidence="3">
    <location>
        <begin position="11"/>
        <end position="22"/>
    </location>
</feature>
<evidence type="ECO:0000313" key="4">
    <source>
        <dbReference type="EMBL" id="CAH9118530.1"/>
    </source>
</evidence>
<evidence type="ECO:0000313" key="5">
    <source>
        <dbReference type="Proteomes" id="UP001152484"/>
    </source>
</evidence>
<feature type="compositionally biased region" description="Polar residues" evidence="3">
    <location>
        <begin position="1"/>
        <end position="10"/>
    </location>
</feature>
<evidence type="ECO:0000256" key="3">
    <source>
        <dbReference type="SAM" id="MobiDB-lite"/>
    </source>
</evidence>
<dbReference type="FunFam" id="3.40.50.2000:FF:000120">
    <property type="entry name" value="UDP-glycosyltransferase 76C1"/>
    <property type="match status" value="1"/>
</dbReference>
<evidence type="ECO:0008006" key="6">
    <source>
        <dbReference type="Google" id="ProtNLM"/>
    </source>
</evidence>
<name>A0A9P0ZXE0_CUSEU</name>
<dbReference type="GO" id="GO:0035251">
    <property type="term" value="F:UDP-glucosyltransferase activity"/>
    <property type="evidence" value="ECO:0007669"/>
    <property type="project" value="UniProtKB-ARBA"/>
</dbReference>
<organism evidence="4 5">
    <name type="scientific">Cuscuta europaea</name>
    <name type="common">European dodder</name>
    <dbReference type="NCBI Taxonomy" id="41803"/>
    <lineage>
        <taxon>Eukaryota</taxon>
        <taxon>Viridiplantae</taxon>
        <taxon>Streptophyta</taxon>
        <taxon>Embryophyta</taxon>
        <taxon>Tracheophyta</taxon>
        <taxon>Spermatophyta</taxon>
        <taxon>Magnoliopsida</taxon>
        <taxon>eudicotyledons</taxon>
        <taxon>Gunneridae</taxon>
        <taxon>Pentapetalae</taxon>
        <taxon>asterids</taxon>
        <taxon>lamiids</taxon>
        <taxon>Solanales</taxon>
        <taxon>Convolvulaceae</taxon>
        <taxon>Cuscuteae</taxon>
        <taxon>Cuscuta</taxon>
        <taxon>Cuscuta subgen. Cuscuta</taxon>
    </lineage>
</organism>
<proteinExistence type="inferred from homology"/>
<dbReference type="AlphaFoldDB" id="A0A9P0ZXE0"/>
<reference evidence="4" key="1">
    <citation type="submission" date="2022-07" db="EMBL/GenBank/DDBJ databases">
        <authorList>
            <person name="Macas J."/>
            <person name="Novak P."/>
            <person name="Neumann P."/>
        </authorList>
    </citation>
    <scope>NUCLEOTIDE SEQUENCE</scope>
</reference>
<protein>
    <recommendedName>
        <fullName evidence="6">UDP-glucose iridoid glucosyltransferase-like</fullName>
    </recommendedName>
</protein>